<reference evidence="2" key="1">
    <citation type="submission" date="2023-06" db="EMBL/GenBank/DDBJ databases">
        <title>Genome-scale phylogeny and comparative genomics of the fungal order Sordariales.</title>
        <authorList>
            <consortium name="Lawrence Berkeley National Laboratory"/>
            <person name="Hensen N."/>
            <person name="Bonometti L."/>
            <person name="Westerberg I."/>
            <person name="Brannstrom I.O."/>
            <person name="Guillou S."/>
            <person name="Cros-Aarteil S."/>
            <person name="Calhoun S."/>
            <person name="Haridas S."/>
            <person name="Kuo A."/>
            <person name="Mondo S."/>
            <person name="Pangilinan J."/>
            <person name="Riley R."/>
            <person name="LaButti K."/>
            <person name="Andreopoulos B."/>
            <person name="Lipzen A."/>
            <person name="Chen C."/>
            <person name="Yanf M."/>
            <person name="Daum C."/>
            <person name="Ng V."/>
            <person name="Clum A."/>
            <person name="Steindorff A."/>
            <person name="Ohm R."/>
            <person name="Martin F."/>
            <person name="Silar P."/>
            <person name="Natvig D."/>
            <person name="Lalanne C."/>
            <person name="Gautier V."/>
            <person name="Ament-velasquez S.L."/>
            <person name="Kruys A."/>
            <person name="Hutchinson M.I."/>
            <person name="Powell A.J."/>
            <person name="Barry K."/>
            <person name="Miller A.N."/>
            <person name="Grigoriev I.V."/>
            <person name="Debuchy R."/>
            <person name="Gladieux P."/>
            <person name="Thoren M.H."/>
            <person name="Johannesson H."/>
        </authorList>
    </citation>
    <scope>NUCLEOTIDE SEQUENCE</scope>
    <source>
        <strain evidence="2">SMH3391-2</strain>
    </source>
</reference>
<accession>A0AA39WUN6</accession>
<keyword evidence="3" id="KW-1185">Reference proteome</keyword>
<sequence>MFWQIGLVASLLASGAQAGIGSMVLEGMSRNSPASERRMQELAKATLVARGMLEARQTTGQGSDVALNADGTLDMPAWDKQANAACLSALNALQRATNPTGACVCYNLPALNNTTGLFEADLRLYRINSPTGEFAGVAPENIEVSLSYNGATVQAISRDSGAQNATKRELASRQAAEAPKLLQAYLFVGKIDQAKMATPMSMAELQAVLMPTVTLRANSAQGQSVSTDVSSNEAVFVAGVFSQSVVMSNFAMAELAVEDEIARLKNGTVAFVLPGVQIMIFPVGLVVTGTWMVLGFIAYGYGTYCRYTYRDQYRRRMQRIEKGGVARF</sequence>
<dbReference type="Proteomes" id="UP001174934">
    <property type="component" value="Unassembled WGS sequence"/>
</dbReference>
<dbReference type="EMBL" id="JAULSR010000004">
    <property type="protein sequence ID" value="KAK0621924.1"/>
    <property type="molecule type" value="Genomic_DNA"/>
</dbReference>
<gene>
    <name evidence="2" type="ORF">B0T17DRAFT_494259</name>
</gene>
<keyword evidence="1" id="KW-0732">Signal</keyword>
<evidence type="ECO:0000313" key="3">
    <source>
        <dbReference type="Proteomes" id="UP001174934"/>
    </source>
</evidence>
<protein>
    <submittedName>
        <fullName evidence="2">Uncharacterized protein</fullName>
    </submittedName>
</protein>
<proteinExistence type="predicted"/>
<dbReference type="AlphaFoldDB" id="A0AA39WUN6"/>
<evidence type="ECO:0000313" key="2">
    <source>
        <dbReference type="EMBL" id="KAK0621924.1"/>
    </source>
</evidence>
<organism evidence="2 3">
    <name type="scientific">Bombardia bombarda</name>
    <dbReference type="NCBI Taxonomy" id="252184"/>
    <lineage>
        <taxon>Eukaryota</taxon>
        <taxon>Fungi</taxon>
        <taxon>Dikarya</taxon>
        <taxon>Ascomycota</taxon>
        <taxon>Pezizomycotina</taxon>
        <taxon>Sordariomycetes</taxon>
        <taxon>Sordariomycetidae</taxon>
        <taxon>Sordariales</taxon>
        <taxon>Lasiosphaeriaceae</taxon>
        <taxon>Bombardia</taxon>
    </lineage>
</organism>
<feature type="signal peptide" evidence="1">
    <location>
        <begin position="1"/>
        <end position="18"/>
    </location>
</feature>
<name>A0AA39WUN6_9PEZI</name>
<comment type="caution">
    <text evidence="2">The sequence shown here is derived from an EMBL/GenBank/DDBJ whole genome shotgun (WGS) entry which is preliminary data.</text>
</comment>
<feature type="chain" id="PRO_5041302953" evidence="1">
    <location>
        <begin position="19"/>
        <end position="328"/>
    </location>
</feature>
<evidence type="ECO:0000256" key="1">
    <source>
        <dbReference type="SAM" id="SignalP"/>
    </source>
</evidence>